<dbReference type="RefSeq" id="WP_057976147.1">
    <property type="nucleotide sequence ID" value="NZ_LKHP01000001.1"/>
</dbReference>
<protein>
    <submittedName>
        <fullName evidence="2">DegV domain-containing protein</fullName>
    </submittedName>
</protein>
<dbReference type="Proteomes" id="UP000052015">
    <property type="component" value="Unassembled WGS sequence"/>
</dbReference>
<dbReference type="Gene3D" id="3.40.50.10170">
    <property type="match status" value="1"/>
</dbReference>
<name>A0A0R3JWV6_CALMK</name>
<comment type="caution">
    <text evidence="2">The sequence shown here is derived from an EMBL/GenBank/DDBJ whole genome shotgun (WGS) entry which is preliminary data.</text>
</comment>
<dbReference type="PANTHER" id="PTHR33434">
    <property type="entry name" value="DEGV DOMAIN-CONTAINING PROTEIN DR_1986-RELATED"/>
    <property type="match status" value="1"/>
</dbReference>
<sequence length="281" mass="31422">MKKIVIVTDSTADLPLEFVKENNIKVMPLTVTYNNKSYKDCVDLTTEQLLTFLNEGDDLPKTSQVNPKEFYDAYEDILKDEESVILSIHLSSQLSGTFQSANIAKDMLGSDRIYIIDSKSVSFGTGLLIIKALELIKSGIEINEIVNYLTHLADKVKVAFAVDNLEYLRKGGRLSGTQAALGKLLNIKPIIHMEEGKLFVYDKVRGIKKAIARLYEYVDEKNIDVEQPVAVGTIAYKDEIESFASFLRERYGFKKVYTSKVGTVVATYSGEGVIGVYFISK</sequence>
<proteinExistence type="predicted"/>
<dbReference type="STRING" id="908809.ABG79_00185"/>
<dbReference type="Gene3D" id="3.30.1180.10">
    <property type="match status" value="1"/>
</dbReference>
<evidence type="ECO:0000256" key="1">
    <source>
        <dbReference type="ARBA" id="ARBA00023121"/>
    </source>
</evidence>
<dbReference type="PROSITE" id="PS51482">
    <property type="entry name" value="DEGV"/>
    <property type="match status" value="1"/>
</dbReference>
<keyword evidence="3" id="KW-1185">Reference proteome</keyword>
<dbReference type="NCBIfam" id="TIGR00762">
    <property type="entry name" value="DegV"/>
    <property type="match status" value="1"/>
</dbReference>
<dbReference type="InterPro" id="IPR003797">
    <property type="entry name" value="DegV"/>
</dbReference>
<dbReference type="PATRIC" id="fig|908809.3.peg.186"/>
<gene>
    <name evidence="2" type="ORF">ABG79_00185</name>
</gene>
<accession>A0A0R3JWV6</accession>
<dbReference type="OrthoDB" id="9780216at2"/>
<evidence type="ECO:0000313" key="2">
    <source>
        <dbReference type="EMBL" id="KRQ88019.1"/>
    </source>
</evidence>
<reference evidence="2 3" key="1">
    <citation type="submission" date="2015-09" db="EMBL/GenBank/DDBJ databases">
        <title>Draft genome sequence of a Caloramator mitchellensis, a moderate thermophile from the Great Artesian Basin of Australia.</title>
        <authorList>
            <person name="Patel B.K."/>
        </authorList>
    </citation>
    <scope>NUCLEOTIDE SEQUENCE [LARGE SCALE GENOMIC DNA]</scope>
    <source>
        <strain evidence="2 3">VF08</strain>
    </source>
</reference>
<dbReference type="InterPro" id="IPR043168">
    <property type="entry name" value="DegV_C"/>
</dbReference>
<dbReference type="SUPFAM" id="SSF82549">
    <property type="entry name" value="DAK1/DegV-like"/>
    <property type="match status" value="1"/>
</dbReference>
<dbReference type="Pfam" id="PF02645">
    <property type="entry name" value="DegV"/>
    <property type="match status" value="1"/>
</dbReference>
<evidence type="ECO:0000313" key="3">
    <source>
        <dbReference type="Proteomes" id="UP000052015"/>
    </source>
</evidence>
<dbReference type="EMBL" id="LKHP01000001">
    <property type="protein sequence ID" value="KRQ88019.1"/>
    <property type="molecule type" value="Genomic_DNA"/>
</dbReference>
<dbReference type="AlphaFoldDB" id="A0A0R3JWV6"/>
<keyword evidence="1" id="KW-0446">Lipid-binding</keyword>
<dbReference type="GO" id="GO:0008289">
    <property type="term" value="F:lipid binding"/>
    <property type="evidence" value="ECO:0007669"/>
    <property type="project" value="UniProtKB-KW"/>
</dbReference>
<organism evidence="2 3">
    <name type="scientific">Caloramator mitchellensis</name>
    <dbReference type="NCBI Taxonomy" id="908809"/>
    <lineage>
        <taxon>Bacteria</taxon>
        <taxon>Bacillati</taxon>
        <taxon>Bacillota</taxon>
        <taxon>Clostridia</taxon>
        <taxon>Eubacteriales</taxon>
        <taxon>Clostridiaceae</taxon>
        <taxon>Caloramator</taxon>
    </lineage>
</organism>
<dbReference type="InterPro" id="IPR050270">
    <property type="entry name" value="DegV_domain_contain"/>
</dbReference>
<dbReference type="PANTHER" id="PTHR33434:SF2">
    <property type="entry name" value="FATTY ACID-BINDING PROTEIN TM_1468"/>
    <property type="match status" value="1"/>
</dbReference>